<dbReference type="EMBL" id="JAWXYG010000008">
    <property type="protein sequence ID" value="KAK4265010.1"/>
    <property type="molecule type" value="Genomic_DNA"/>
</dbReference>
<keyword evidence="2" id="KW-1185">Reference proteome</keyword>
<organism evidence="1 2">
    <name type="scientific">Acacia crassicarpa</name>
    <name type="common">northern wattle</name>
    <dbReference type="NCBI Taxonomy" id="499986"/>
    <lineage>
        <taxon>Eukaryota</taxon>
        <taxon>Viridiplantae</taxon>
        <taxon>Streptophyta</taxon>
        <taxon>Embryophyta</taxon>
        <taxon>Tracheophyta</taxon>
        <taxon>Spermatophyta</taxon>
        <taxon>Magnoliopsida</taxon>
        <taxon>eudicotyledons</taxon>
        <taxon>Gunneridae</taxon>
        <taxon>Pentapetalae</taxon>
        <taxon>rosids</taxon>
        <taxon>fabids</taxon>
        <taxon>Fabales</taxon>
        <taxon>Fabaceae</taxon>
        <taxon>Caesalpinioideae</taxon>
        <taxon>mimosoid clade</taxon>
        <taxon>Acacieae</taxon>
        <taxon>Acacia</taxon>
    </lineage>
</organism>
<evidence type="ECO:0000313" key="2">
    <source>
        <dbReference type="Proteomes" id="UP001293593"/>
    </source>
</evidence>
<reference evidence="1" key="1">
    <citation type="submission" date="2023-10" db="EMBL/GenBank/DDBJ databases">
        <title>Chromosome-level genome of the transformable northern wattle, Acacia crassicarpa.</title>
        <authorList>
            <person name="Massaro I."/>
            <person name="Sinha N.R."/>
            <person name="Poethig S."/>
            <person name="Leichty A.R."/>
        </authorList>
    </citation>
    <scope>NUCLEOTIDE SEQUENCE</scope>
    <source>
        <strain evidence="1">Acra3RX</strain>
        <tissue evidence="1">Leaf</tissue>
    </source>
</reference>
<name>A0AAE1K641_9FABA</name>
<sequence length="82" mass="9408">MPVIHGIALHGTQCVPYILEPLPIDPEPPPRRIHQGARTILEGLMILIQDGNLSFMTDPWEFFVKCPVRFCTKEFCCELSWN</sequence>
<comment type="caution">
    <text evidence="1">The sequence shown here is derived from an EMBL/GenBank/DDBJ whole genome shotgun (WGS) entry which is preliminary data.</text>
</comment>
<gene>
    <name evidence="1" type="ORF">QN277_026118</name>
</gene>
<accession>A0AAE1K641</accession>
<evidence type="ECO:0000313" key="1">
    <source>
        <dbReference type="EMBL" id="KAK4265010.1"/>
    </source>
</evidence>
<dbReference type="Proteomes" id="UP001293593">
    <property type="component" value="Unassembled WGS sequence"/>
</dbReference>
<proteinExistence type="predicted"/>
<dbReference type="AlphaFoldDB" id="A0AAE1K641"/>
<protein>
    <submittedName>
        <fullName evidence="1">Uncharacterized protein</fullName>
    </submittedName>
</protein>